<proteinExistence type="predicted"/>
<comment type="caution">
    <text evidence="1">The sequence shown here is derived from an EMBL/GenBank/DDBJ whole genome shotgun (WGS) entry which is preliminary data.</text>
</comment>
<dbReference type="OrthoDB" id="8778476at2"/>
<dbReference type="EMBL" id="QURR01000048">
    <property type="protein sequence ID" value="RGE39599.1"/>
    <property type="molecule type" value="Genomic_DNA"/>
</dbReference>
<reference evidence="1 2" key="1">
    <citation type="submission" date="2018-08" db="EMBL/GenBank/DDBJ databases">
        <title>Comamonas testosteroni strain SWCO2.</title>
        <authorList>
            <person name="Jiang N."/>
            <person name="Zhang X.Z."/>
        </authorList>
    </citation>
    <scope>NUCLEOTIDE SEQUENCE [LARGE SCALE GENOMIC DNA]</scope>
    <source>
        <strain evidence="1 2">SWCO2</strain>
    </source>
</reference>
<sequence length="81" mass="9026">MGIEYKIRFELPDGYSSEGLLRRLPSADIANGSMPAYDFALESDGFYFLDHLSDDAIAAKAFRVLVEEGLRHAESVQISEL</sequence>
<dbReference type="AlphaFoldDB" id="A0A373F827"/>
<keyword evidence="2" id="KW-1185">Reference proteome</keyword>
<evidence type="ECO:0000313" key="2">
    <source>
        <dbReference type="Proteomes" id="UP000261948"/>
    </source>
</evidence>
<evidence type="ECO:0000313" key="1">
    <source>
        <dbReference type="EMBL" id="RGE39599.1"/>
    </source>
</evidence>
<organism evidence="1 2">
    <name type="scientific">Comamonas testosteroni</name>
    <name type="common">Pseudomonas testosteroni</name>
    <dbReference type="NCBI Taxonomy" id="285"/>
    <lineage>
        <taxon>Bacteria</taxon>
        <taxon>Pseudomonadati</taxon>
        <taxon>Pseudomonadota</taxon>
        <taxon>Betaproteobacteria</taxon>
        <taxon>Burkholderiales</taxon>
        <taxon>Comamonadaceae</taxon>
        <taxon>Comamonas</taxon>
    </lineage>
</organism>
<gene>
    <name evidence="1" type="ORF">DZC30_21585</name>
</gene>
<accession>A0A373F827</accession>
<protein>
    <submittedName>
        <fullName evidence="1">Uncharacterized protein</fullName>
    </submittedName>
</protein>
<dbReference type="Proteomes" id="UP000261948">
    <property type="component" value="Unassembled WGS sequence"/>
</dbReference>
<name>A0A373F827_COMTE</name>